<dbReference type="GeneID" id="108266502"/>
<dbReference type="PANTHER" id="PTHR21084:SF1">
    <property type="entry name" value="DENSE INCISORS"/>
    <property type="match status" value="1"/>
</dbReference>
<reference evidence="1" key="1">
    <citation type="journal article" date="2016" name="Nat. Commun.">
        <title>The channel catfish genome sequence provides insights into the evolution of scale formation in teleosts.</title>
        <authorList>
            <person name="Liu Z."/>
            <person name="Liu S."/>
            <person name="Yao J."/>
            <person name="Bao L."/>
            <person name="Zhang J."/>
            <person name="Li Y."/>
            <person name="Jiang C."/>
            <person name="Sun L."/>
            <person name="Wang R."/>
            <person name="Zhang Y."/>
            <person name="Zhou T."/>
            <person name="Zeng Q."/>
            <person name="Fu Q."/>
            <person name="Gao S."/>
            <person name="Li N."/>
            <person name="Koren S."/>
            <person name="Jiang Y."/>
            <person name="Zimin A."/>
            <person name="Xu P."/>
            <person name="Phillippy A.M."/>
            <person name="Geng X."/>
            <person name="Song L."/>
            <person name="Sun F."/>
            <person name="Li C."/>
            <person name="Wang X."/>
            <person name="Chen A."/>
            <person name="Jin Y."/>
            <person name="Yuan Z."/>
            <person name="Yang Y."/>
            <person name="Tan S."/>
            <person name="Peatman E."/>
            <person name="Lu J."/>
            <person name="Qin Z."/>
            <person name="Dunham R."/>
            <person name="Li Z."/>
            <person name="Sonstegard T."/>
            <person name="Feng J."/>
            <person name="Danzmann R.G."/>
            <person name="Schroeder S."/>
            <person name="Scheffler B."/>
            <person name="Duke M.V."/>
            <person name="Ballard L."/>
            <person name="Kucuktas H."/>
            <person name="Kaltenboeck L."/>
            <person name="Liu H."/>
            <person name="Armbruster J."/>
            <person name="Xie Y."/>
            <person name="Kirby M.L."/>
            <person name="Tian Y."/>
            <person name="Flanagan M.E."/>
            <person name="Mu W."/>
            <person name="Waldbieser G.C."/>
        </authorList>
    </citation>
    <scope>NUCLEOTIDE SEQUENCE [LARGE SCALE GENOMIC DNA]</scope>
    <source>
        <strain evidence="1">SDA103</strain>
    </source>
</reference>
<name>A0A2D0R6G1_ICTPU</name>
<accession>A0A2D0R6G1</accession>
<dbReference type="PANTHER" id="PTHR21084">
    <property type="entry name" value="DENSE INCISORS"/>
    <property type="match status" value="1"/>
</dbReference>
<organism evidence="1 2">
    <name type="scientific">Ictalurus punctatus</name>
    <name type="common">Channel catfish</name>
    <name type="synonym">Silurus punctatus</name>
    <dbReference type="NCBI Taxonomy" id="7998"/>
    <lineage>
        <taxon>Eukaryota</taxon>
        <taxon>Metazoa</taxon>
        <taxon>Chordata</taxon>
        <taxon>Craniata</taxon>
        <taxon>Vertebrata</taxon>
        <taxon>Euteleostomi</taxon>
        <taxon>Actinopterygii</taxon>
        <taxon>Neopterygii</taxon>
        <taxon>Teleostei</taxon>
        <taxon>Ostariophysi</taxon>
        <taxon>Siluriformes</taxon>
        <taxon>Ictaluridae</taxon>
        <taxon>Ictalurus</taxon>
    </lineage>
</organism>
<dbReference type="SUPFAM" id="SSF54427">
    <property type="entry name" value="NTF2-like"/>
    <property type="match status" value="1"/>
</dbReference>
<gene>
    <name evidence="2" type="primary">c6h3orf38</name>
</gene>
<evidence type="ECO:0000313" key="2">
    <source>
        <dbReference type="RefSeq" id="XP_017325400.2"/>
    </source>
</evidence>
<evidence type="ECO:0000313" key="1">
    <source>
        <dbReference type="Proteomes" id="UP000221080"/>
    </source>
</evidence>
<reference evidence="2" key="2">
    <citation type="submission" date="2025-08" db="UniProtKB">
        <authorList>
            <consortium name="RefSeq"/>
        </authorList>
    </citation>
    <scope>IDENTIFICATION</scope>
    <source>
        <tissue evidence="2">Blood</tissue>
    </source>
</reference>
<sequence length="306" mass="34698">MNNSRLSVKANDVKCCSWLVSTVVIVTMSVMSKKESDGCKKLLELLPKDDLFALNDTVTNRLIRVTSSREAIEAIIAYSTNAEELLKRKKVHRDVIFQYLAKESVVVPRNSEKYQLVKKTLELWSSDSQVSKSDFQNQDGLGELTSLGKQFCQWFFQLLNSQNPLAAQPVQDWGPQHFWSDAKLLLLSHAEVEQKEEFVGAELVSQRLLALVWEERLLFCPNLAQTGLKCVASLHGLVLVAVAGTIHRESDCLGVFEQVFGLIRSPLDDNRWKIKFVHFNAKRQIGKETLPAVTYDSQELLQLFTQ</sequence>
<keyword evidence="1" id="KW-1185">Reference proteome</keyword>
<proteinExistence type="predicted"/>
<dbReference type="OrthoDB" id="6407068at2759"/>
<protein>
    <submittedName>
        <fullName evidence="2">Uncharacterized protein C3orf38 homolog</fullName>
    </submittedName>
</protein>
<dbReference type="AlphaFoldDB" id="A0A2D0R6G1"/>
<dbReference type="STRING" id="7998.ENSIPUP00000033678"/>
<dbReference type="InterPro" id="IPR032710">
    <property type="entry name" value="NTF2-like_dom_sf"/>
</dbReference>
<dbReference type="KEGG" id="ipu:108266502"/>
<dbReference type="RefSeq" id="XP_017325400.2">
    <property type="nucleotide sequence ID" value="XM_017469911.3"/>
</dbReference>
<dbReference type="CTD" id="136750875"/>
<dbReference type="InterPro" id="IPR026698">
    <property type="entry name" value="UPF_C3orf38"/>
</dbReference>
<dbReference type="Pfam" id="PF15008">
    <property type="entry name" value="DUF4518"/>
    <property type="match status" value="1"/>
</dbReference>
<dbReference type="Proteomes" id="UP000221080">
    <property type="component" value="Chromosome 6"/>
</dbReference>